<gene>
    <name evidence="1" type="ORF">HID58_048641</name>
</gene>
<reference evidence="1 2" key="1">
    <citation type="submission" date="2021-05" db="EMBL/GenBank/DDBJ databases">
        <title>Genome Assembly of Synthetic Allotetraploid Brassica napus Reveals Homoeologous Exchanges between Subgenomes.</title>
        <authorList>
            <person name="Davis J.T."/>
        </authorList>
    </citation>
    <scope>NUCLEOTIDE SEQUENCE [LARGE SCALE GENOMIC DNA]</scope>
    <source>
        <strain evidence="2">cv. Da-Ae</strain>
        <tissue evidence="1">Seedling</tissue>
    </source>
</reference>
<proteinExistence type="predicted"/>
<dbReference type="EMBL" id="JAGKQM010000012">
    <property type="protein sequence ID" value="KAH0899073.1"/>
    <property type="molecule type" value="Genomic_DNA"/>
</dbReference>
<evidence type="ECO:0000313" key="2">
    <source>
        <dbReference type="Proteomes" id="UP000824890"/>
    </source>
</evidence>
<name>A0ABQ8B2U9_BRANA</name>
<feature type="non-terminal residue" evidence="1">
    <location>
        <position position="1"/>
    </location>
</feature>
<dbReference type="Proteomes" id="UP000824890">
    <property type="component" value="Unassembled WGS sequence"/>
</dbReference>
<accession>A0ABQ8B2U9</accession>
<comment type="caution">
    <text evidence="1">The sequence shown here is derived from an EMBL/GenBank/DDBJ whole genome shotgun (WGS) entry which is preliminary data.</text>
</comment>
<evidence type="ECO:0000313" key="1">
    <source>
        <dbReference type="EMBL" id="KAH0899073.1"/>
    </source>
</evidence>
<keyword evidence="2" id="KW-1185">Reference proteome</keyword>
<protein>
    <submittedName>
        <fullName evidence="1">Uncharacterized protein</fullName>
    </submittedName>
</protein>
<sequence length="99" mass="11248">KRMTSINFKFFDIIGELILMKEESKEDEEHVRGLLENLIKCLDENKIVLDDCIETNNKLIEAIEACLREEGSCGKKNKLIDAMEACSLEDCSSSSMEKS</sequence>
<organism evidence="1 2">
    <name type="scientific">Brassica napus</name>
    <name type="common">Rape</name>
    <dbReference type="NCBI Taxonomy" id="3708"/>
    <lineage>
        <taxon>Eukaryota</taxon>
        <taxon>Viridiplantae</taxon>
        <taxon>Streptophyta</taxon>
        <taxon>Embryophyta</taxon>
        <taxon>Tracheophyta</taxon>
        <taxon>Spermatophyta</taxon>
        <taxon>Magnoliopsida</taxon>
        <taxon>eudicotyledons</taxon>
        <taxon>Gunneridae</taxon>
        <taxon>Pentapetalae</taxon>
        <taxon>rosids</taxon>
        <taxon>malvids</taxon>
        <taxon>Brassicales</taxon>
        <taxon>Brassicaceae</taxon>
        <taxon>Brassiceae</taxon>
        <taxon>Brassica</taxon>
    </lineage>
</organism>